<dbReference type="InterPro" id="IPR004387">
    <property type="entry name" value="Pept_M50_Zn"/>
</dbReference>
<dbReference type="SMART" id="SM00228">
    <property type="entry name" value="PDZ"/>
    <property type="match status" value="1"/>
</dbReference>
<dbReference type="Pfam" id="PF02163">
    <property type="entry name" value="Peptidase_M50"/>
    <property type="match status" value="1"/>
</dbReference>
<dbReference type="GO" id="GO:0046872">
    <property type="term" value="F:metal ion binding"/>
    <property type="evidence" value="ECO:0007669"/>
    <property type="project" value="UniProtKB-KW"/>
</dbReference>
<name>A0A2W5N884_RHOSU</name>
<evidence type="ECO:0000256" key="1">
    <source>
        <dbReference type="ARBA" id="ARBA00001947"/>
    </source>
</evidence>
<keyword evidence="9 11" id="KW-0482">Metalloprotease</keyword>
<reference evidence="13 14" key="1">
    <citation type="submission" date="2017-08" db="EMBL/GenBank/DDBJ databases">
        <title>Infants hospitalized years apart are colonized by the same room-sourced microbial strains.</title>
        <authorList>
            <person name="Brooks B."/>
            <person name="Olm M.R."/>
            <person name="Firek B.A."/>
            <person name="Baker R."/>
            <person name="Thomas B.C."/>
            <person name="Morowitz M.J."/>
            <person name="Banfield J.F."/>
        </authorList>
    </citation>
    <scope>NUCLEOTIDE SEQUENCE [LARGE SCALE GENOMIC DNA]</scope>
    <source>
        <strain evidence="13">S2_005_002_R2_34</strain>
    </source>
</reference>
<dbReference type="InterPro" id="IPR001478">
    <property type="entry name" value="PDZ"/>
</dbReference>
<keyword evidence="11" id="KW-0479">Metal-binding</keyword>
<protein>
    <recommendedName>
        <fullName evidence="11">Zinc metalloprotease</fullName>
        <ecNumber evidence="11">3.4.24.-</ecNumber>
    </recommendedName>
</protein>
<dbReference type="Proteomes" id="UP000249185">
    <property type="component" value="Unassembled WGS sequence"/>
</dbReference>
<keyword evidence="7 11" id="KW-0862">Zinc</keyword>
<evidence type="ECO:0000313" key="13">
    <source>
        <dbReference type="EMBL" id="PZQ48748.1"/>
    </source>
</evidence>
<evidence type="ECO:0000259" key="12">
    <source>
        <dbReference type="PROSITE" id="PS50106"/>
    </source>
</evidence>
<organism evidence="13 14">
    <name type="scientific">Rhodovulum sulfidophilum</name>
    <name type="common">Rhodobacter sulfidophilus</name>
    <dbReference type="NCBI Taxonomy" id="35806"/>
    <lineage>
        <taxon>Bacteria</taxon>
        <taxon>Pseudomonadati</taxon>
        <taxon>Pseudomonadota</taxon>
        <taxon>Alphaproteobacteria</taxon>
        <taxon>Rhodobacterales</taxon>
        <taxon>Paracoccaceae</taxon>
        <taxon>Rhodovulum</taxon>
    </lineage>
</organism>
<evidence type="ECO:0000256" key="8">
    <source>
        <dbReference type="ARBA" id="ARBA00022989"/>
    </source>
</evidence>
<evidence type="ECO:0000256" key="9">
    <source>
        <dbReference type="ARBA" id="ARBA00023049"/>
    </source>
</evidence>
<dbReference type="InterPro" id="IPR041489">
    <property type="entry name" value="PDZ_6"/>
</dbReference>
<dbReference type="Gene3D" id="2.30.42.10">
    <property type="match status" value="1"/>
</dbReference>
<dbReference type="PROSITE" id="PS50106">
    <property type="entry name" value="PDZ"/>
    <property type="match status" value="1"/>
</dbReference>
<comment type="cofactor">
    <cofactor evidence="1 11">
        <name>Zn(2+)</name>
        <dbReference type="ChEBI" id="CHEBI:29105"/>
    </cofactor>
</comment>
<feature type="transmembrane region" description="Helical" evidence="11">
    <location>
        <begin position="350"/>
        <end position="368"/>
    </location>
</feature>
<dbReference type="NCBIfam" id="TIGR00054">
    <property type="entry name" value="RIP metalloprotease RseP"/>
    <property type="match status" value="1"/>
</dbReference>
<proteinExistence type="inferred from homology"/>
<keyword evidence="5 11" id="KW-0812">Transmembrane</keyword>
<dbReference type="PANTHER" id="PTHR42837">
    <property type="entry name" value="REGULATOR OF SIGMA-E PROTEASE RSEP"/>
    <property type="match status" value="1"/>
</dbReference>
<dbReference type="GO" id="GO:0006508">
    <property type="term" value="P:proteolysis"/>
    <property type="evidence" value="ECO:0007669"/>
    <property type="project" value="UniProtKB-KW"/>
</dbReference>
<comment type="caution">
    <text evidence="13">The sequence shown here is derived from an EMBL/GenBank/DDBJ whole genome shotgun (WGS) entry which is preliminary data.</text>
</comment>
<evidence type="ECO:0000256" key="4">
    <source>
        <dbReference type="ARBA" id="ARBA00022670"/>
    </source>
</evidence>
<accession>A0A2W5N884</accession>
<keyword evidence="10 11" id="KW-0472">Membrane</keyword>
<dbReference type="CDD" id="cd06163">
    <property type="entry name" value="S2P-M50_PDZ_RseP-like"/>
    <property type="match status" value="1"/>
</dbReference>
<dbReference type="EC" id="3.4.24.-" evidence="11"/>
<evidence type="ECO:0000256" key="5">
    <source>
        <dbReference type="ARBA" id="ARBA00022692"/>
    </source>
</evidence>
<keyword evidence="4 13" id="KW-0645">Protease</keyword>
<dbReference type="GO" id="GO:0004222">
    <property type="term" value="F:metalloendopeptidase activity"/>
    <property type="evidence" value="ECO:0007669"/>
    <property type="project" value="InterPro"/>
</dbReference>
<sequence>MTAFLSVLPSIAIFIGIVLALVAAHELGHLIVGRRFGIRPTVFSVGFGRALWERRDRSGLIWRLGLLPLGGYVRFEGDDLPSGAANPAPGSLPAAGIPARIAMFAAGPITNILLGAMLFAIAAALTPVAQVPLTVGEVQVAGSALRAGDEIVAIDGAALAPGGDLLAISRELPSVDPHVYDLRRGDTSATIEALHPYPAVIATVAPGRAAARAGLRPGDRIVSINGAPVDRLEQLAATARASGGAPLDLIVTRDGALLAIQAVPEPRESAGGSAAYALGITGAPLFQIAMAPPTAATAIAQGAGETVGLAGAVLAGTWDLVAGRHGVCALGGPVELTRLSGVAAAQGPVVVLRLAAALSVVIAIMNLLPVPMLDGGRIVLLVAEAVRGKPVPDRTFRALMAGSLALLMALMIVATLGDVFC</sequence>
<dbReference type="GO" id="GO:0016020">
    <property type="term" value="C:membrane"/>
    <property type="evidence" value="ECO:0007669"/>
    <property type="project" value="UniProtKB-SubCell"/>
</dbReference>
<dbReference type="PANTHER" id="PTHR42837:SF2">
    <property type="entry name" value="MEMBRANE METALLOPROTEASE ARASP2, CHLOROPLASTIC-RELATED"/>
    <property type="match status" value="1"/>
</dbReference>
<gene>
    <name evidence="13" type="primary">rseP</name>
    <name evidence="13" type="ORF">DI556_13095</name>
</gene>
<evidence type="ECO:0000313" key="14">
    <source>
        <dbReference type="Proteomes" id="UP000249185"/>
    </source>
</evidence>
<dbReference type="EMBL" id="QFPW01000010">
    <property type="protein sequence ID" value="PZQ48748.1"/>
    <property type="molecule type" value="Genomic_DNA"/>
</dbReference>
<dbReference type="Pfam" id="PF17820">
    <property type="entry name" value="PDZ_6"/>
    <property type="match status" value="1"/>
</dbReference>
<comment type="subcellular location">
    <subcellularLocation>
        <location evidence="2">Membrane</location>
        <topology evidence="2">Multi-pass membrane protein</topology>
    </subcellularLocation>
</comment>
<evidence type="ECO:0000256" key="3">
    <source>
        <dbReference type="ARBA" id="ARBA00007931"/>
    </source>
</evidence>
<dbReference type="InterPro" id="IPR008915">
    <property type="entry name" value="Peptidase_M50"/>
</dbReference>
<dbReference type="InterPro" id="IPR036034">
    <property type="entry name" value="PDZ_sf"/>
</dbReference>
<dbReference type="AlphaFoldDB" id="A0A2W5N884"/>
<keyword evidence="6 11" id="KW-0378">Hydrolase</keyword>
<evidence type="ECO:0000256" key="10">
    <source>
        <dbReference type="ARBA" id="ARBA00023136"/>
    </source>
</evidence>
<feature type="domain" description="PDZ" evidence="12">
    <location>
        <begin position="200"/>
        <end position="255"/>
    </location>
</feature>
<evidence type="ECO:0000256" key="6">
    <source>
        <dbReference type="ARBA" id="ARBA00022801"/>
    </source>
</evidence>
<keyword evidence="8 11" id="KW-1133">Transmembrane helix</keyword>
<evidence type="ECO:0000256" key="11">
    <source>
        <dbReference type="RuleBase" id="RU362031"/>
    </source>
</evidence>
<evidence type="ECO:0000256" key="2">
    <source>
        <dbReference type="ARBA" id="ARBA00004141"/>
    </source>
</evidence>
<evidence type="ECO:0000256" key="7">
    <source>
        <dbReference type="ARBA" id="ARBA00022833"/>
    </source>
</evidence>
<dbReference type="SUPFAM" id="SSF50156">
    <property type="entry name" value="PDZ domain-like"/>
    <property type="match status" value="1"/>
</dbReference>
<comment type="similarity">
    <text evidence="3 11">Belongs to the peptidase M50B family.</text>
</comment>
<feature type="transmembrane region" description="Helical" evidence="11">
    <location>
        <begin position="396"/>
        <end position="416"/>
    </location>
</feature>